<feature type="non-terminal residue" evidence="1">
    <location>
        <position position="1"/>
    </location>
</feature>
<sequence length="110" mass="12698">VFFFFFYNSQSSCLNSVEVPKSRDSNAEELVPIQGIFTRLPDIVRSSPSPPNLFILMIAGQCLNLRFDIELFRKEKIQEILGNECTFVVLITEHSWKKVHSMKNDVLEIC</sequence>
<reference evidence="1" key="1">
    <citation type="journal article" date="2016" name="Gigascience">
        <title>De novo construction of an expanded transcriptome assembly for the western tarnished plant bug, Lygus hesperus.</title>
        <authorList>
            <person name="Tassone E.E."/>
            <person name="Geib S.M."/>
            <person name="Hall B."/>
            <person name="Fabrick J.A."/>
            <person name="Brent C.S."/>
            <person name="Hull J.J."/>
        </authorList>
    </citation>
    <scope>NUCLEOTIDE SEQUENCE</scope>
</reference>
<name>A0A146LIY4_LYGHE</name>
<proteinExistence type="predicted"/>
<protein>
    <submittedName>
        <fullName evidence="1">Uncharacterized protein</fullName>
    </submittedName>
</protein>
<dbReference type="EMBL" id="GDHC01011344">
    <property type="protein sequence ID" value="JAQ07285.1"/>
    <property type="molecule type" value="Transcribed_RNA"/>
</dbReference>
<organism evidence="1">
    <name type="scientific">Lygus hesperus</name>
    <name type="common">Western plant bug</name>
    <dbReference type="NCBI Taxonomy" id="30085"/>
    <lineage>
        <taxon>Eukaryota</taxon>
        <taxon>Metazoa</taxon>
        <taxon>Ecdysozoa</taxon>
        <taxon>Arthropoda</taxon>
        <taxon>Hexapoda</taxon>
        <taxon>Insecta</taxon>
        <taxon>Pterygota</taxon>
        <taxon>Neoptera</taxon>
        <taxon>Paraneoptera</taxon>
        <taxon>Hemiptera</taxon>
        <taxon>Heteroptera</taxon>
        <taxon>Panheteroptera</taxon>
        <taxon>Cimicomorpha</taxon>
        <taxon>Miridae</taxon>
        <taxon>Mirini</taxon>
        <taxon>Lygus</taxon>
    </lineage>
</organism>
<feature type="non-terminal residue" evidence="1">
    <location>
        <position position="110"/>
    </location>
</feature>
<accession>A0A146LIY4</accession>
<evidence type="ECO:0000313" key="1">
    <source>
        <dbReference type="EMBL" id="JAQ07285.1"/>
    </source>
</evidence>
<gene>
    <name evidence="1" type="ORF">g.69513</name>
</gene>
<dbReference type="AlphaFoldDB" id="A0A146LIY4"/>